<dbReference type="EnsemblPlants" id="ORUFI03G32560.1">
    <property type="protein sequence ID" value="ORUFI03G32560.1"/>
    <property type="gene ID" value="ORUFI03G32560"/>
</dbReference>
<evidence type="ECO:0000256" key="1">
    <source>
        <dbReference type="SAM" id="MobiDB-lite"/>
    </source>
</evidence>
<dbReference type="Gramene" id="ORUFI03G32560.1">
    <property type="protein sequence ID" value="ORUFI03G32560.1"/>
    <property type="gene ID" value="ORUFI03G32560"/>
</dbReference>
<proteinExistence type="predicted"/>
<accession>A0A0E0P078</accession>
<organism evidence="2 3">
    <name type="scientific">Oryza rufipogon</name>
    <name type="common">Brownbeard rice</name>
    <name type="synonym">Asian wild rice</name>
    <dbReference type="NCBI Taxonomy" id="4529"/>
    <lineage>
        <taxon>Eukaryota</taxon>
        <taxon>Viridiplantae</taxon>
        <taxon>Streptophyta</taxon>
        <taxon>Embryophyta</taxon>
        <taxon>Tracheophyta</taxon>
        <taxon>Spermatophyta</taxon>
        <taxon>Magnoliopsida</taxon>
        <taxon>Liliopsida</taxon>
        <taxon>Poales</taxon>
        <taxon>Poaceae</taxon>
        <taxon>BOP clade</taxon>
        <taxon>Oryzoideae</taxon>
        <taxon>Oryzeae</taxon>
        <taxon>Oryzinae</taxon>
        <taxon>Oryza</taxon>
    </lineage>
</organism>
<protein>
    <submittedName>
        <fullName evidence="2">Uncharacterized protein</fullName>
    </submittedName>
</protein>
<dbReference type="Proteomes" id="UP000008022">
    <property type="component" value="Unassembled WGS sequence"/>
</dbReference>
<reference evidence="3" key="1">
    <citation type="submission" date="2013-06" db="EMBL/GenBank/DDBJ databases">
        <authorList>
            <person name="Zhao Q."/>
        </authorList>
    </citation>
    <scope>NUCLEOTIDE SEQUENCE</scope>
    <source>
        <strain evidence="3">cv. W1943</strain>
    </source>
</reference>
<sequence>MVKGEHREVWLPRPLLLDSTGDGLDWRSVYVRARLEERIRHVSSCERTATTVGTTPSSAGAAVVTGVYQAITVYHVRCTARLRTPHDHVVQSGGRHLSRQPHGCPRLARLSPSPLSTGPSSLSSTPAAVAAAAYRGEEPHIQTPSYNLY</sequence>
<dbReference type="AlphaFoldDB" id="A0A0E0P078"/>
<evidence type="ECO:0000313" key="3">
    <source>
        <dbReference type="Proteomes" id="UP000008022"/>
    </source>
</evidence>
<reference evidence="2" key="2">
    <citation type="submission" date="2015-06" db="UniProtKB">
        <authorList>
            <consortium name="EnsemblPlants"/>
        </authorList>
    </citation>
    <scope>IDENTIFICATION</scope>
</reference>
<keyword evidence="3" id="KW-1185">Reference proteome</keyword>
<evidence type="ECO:0000313" key="2">
    <source>
        <dbReference type="EnsemblPlants" id="ORUFI03G32560.1"/>
    </source>
</evidence>
<feature type="compositionally biased region" description="Low complexity" evidence="1">
    <location>
        <begin position="110"/>
        <end position="124"/>
    </location>
</feature>
<dbReference type="HOGENOM" id="CLU_1752712_0_0_1"/>
<name>A0A0E0P078_ORYRU</name>
<feature type="region of interest" description="Disordered" evidence="1">
    <location>
        <begin position="91"/>
        <end position="124"/>
    </location>
</feature>